<feature type="domain" description="Nucleotidyl transferase" evidence="3">
    <location>
        <begin position="37"/>
        <end position="227"/>
    </location>
</feature>
<dbReference type="PANTHER" id="PTHR43584:SF8">
    <property type="entry name" value="N-ACETYLMURAMATE ALPHA-1-PHOSPHATE URIDYLYLTRANSFERASE"/>
    <property type="match status" value="1"/>
</dbReference>
<dbReference type="Gene3D" id="3.90.550.10">
    <property type="entry name" value="Spore Coat Polysaccharide Biosynthesis Protein SpsA, Chain A"/>
    <property type="match status" value="1"/>
</dbReference>
<evidence type="ECO:0000313" key="4">
    <source>
        <dbReference type="EMBL" id="AMW06827.1"/>
    </source>
</evidence>
<accession>A0A143BP19</accession>
<dbReference type="CDD" id="cd04181">
    <property type="entry name" value="NTP_transferase"/>
    <property type="match status" value="1"/>
</dbReference>
<dbReference type="KEGG" id="gph:GEMMAAP_12570"/>
<dbReference type="STRING" id="1379270.GEMMAAP_12570"/>
<evidence type="ECO:0000313" key="5">
    <source>
        <dbReference type="Proteomes" id="UP000076404"/>
    </source>
</evidence>
<proteinExistence type="predicted"/>
<protein>
    <recommendedName>
        <fullName evidence="3">Nucleotidyl transferase domain-containing protein</fullName>
    </recommendedName>
</protein>
<dbReference type="OrthoDB" id="9813721at2"/>
<name>A0A143BP19_9BACT</name>
<gene>
    <name evidence="4" type="ORF">GEMMAAP_12570</name>
</gene>
<evidence type="ECO:0000256" key="2">
    <source>
        <dbReference type="ARBA" id="ARBA00022695"/>
    </source>
</evidence>
<keyword evidence="5" id="KW-1185">Reference proteome</keyword>
<organism evidence="4 5">
    <name type="scientific">Gemmatimonas phototrophica</name>
    <dbReference type="NCBI Taxonomy" id="1379270"/>
    <lineage>
        <taxon>Bacteria</taxon>
        <taxon>Pseudomonadati</taxon>
        <taxon>Gemmatimonadota</taxon>
        <taxon>Gemmatimonadia</taxon>
        <taxon>Gemmatimonadales</taxon>
        <taxon>Gemmatimonadaceae</taxon>
        <taxon>Gemmatimonas</taxon>
    </lineage>
</organism>
<dbReference type="GO" id="GO:0016779">
    <property type="term" value="F:nucleotidyltransferase activity"/>
    <property type="evidence" value="ECO:0007669"/>
    <property type="project" value="UniProtKB-KW"/>
</dbReference>
<reference evidence="4 5" key="1">
    <citation type="journal article" date="2014" name="Proc. Natl. Acad. Sci. U.S.A.">
        <title>Functional type 2 photosynthetic reaction centers found in the rare bacterial phylum Gemmatimonadetes.</title>
        <authorList>
            <person name="Zeng Y."/>
            <person name="Feng F."/>
            <person name="Medova H."/>
            <person name="Dean J."/>
            <person name="Koblizek M."/>
        </authorList>
    </citation>
    <scope>NUCLEOTIDE SEQUENCE [LARGE SCALE GENOMIC DNA]</scope>
    <source>
        <strain evidence="4 5">AP64</strain>
    </source>
</reference>
<dbReference type="EMBL" id="CP011454">
    <property type="protein sequence ID" value="AMW06827.1"/>
    <property type="molecule type" value="Genomic_DNA"/>
</dbReference>
<evidence type="ECO:0000256" key="1">
    <source>
        <dbReference type="ARBA" id="ARBA00022679"/>
    </source>
</evidence>
<dbReference type="SUPFAM" id="SSF53448">
    <property type="entry name" value="Nucleotide-diphospho-sugar transferases"/>
    <property type="match status" value="1"/>
</dbReference>
<dbReference type="InterPro" id="IPR029044">
    <property type="entry name" value="Nucleotide-diphossugar_trans"/>
</dbReference>
<dbReference type="Pfam" id="PF00483">
    <property type="entry name" value="NTP_transferase"/>
    <property type="match status" value="1"/>
</dbReference>
<dbReference type="eggNOG" id="COG1209">
    <property type="taxonomic scope" value="Bacteria"/>
</dbReference>
<keyword evidence="1" id="KW-0808">Transferase</keyword>
<dbReference type="InterPro" id="IPR050065">
    <property type="entry name" value="GlmU-like"/>
</dbReference>
<sequence>MARGLGTRMRRTDAAAALDASQAAAAESGVKGMIPIKRPFLEYVISALADAGLDDIVLVIGPEHDAIRAHFMQRAAPERVRIRYAVQDAPIGTANAIATAAEVVGPVPFLALNADNYYPAEAFRALAAEDSAGTVAFDRDALVREGNINAERVRAFAVLTVDASGLLTGIVEKPGDSLDLTSEAARWVGMNLWAITPEIVAACHRVPLSARGEYELPEAVGLAVREGVPVRAVRMAAPVLDLSQRSDIASVVERLSTVEPRL</sequence>
<reference evidence="4 5" key="2">
    <citation type="journal article" date="2016" name="Environ. Microbiol. Rep.">
        <title>Metagenomic evidence for the presence of phototrophic Gemmatimonadetes bacteria in diverse environments.</title>
        <authorList>
            <person name="Zeng Y."/>
            <person name="Baumbach J."/>
            <person name="Barbosa E.G."/>
            <person name="Azevedo V."/>
            <person name="Zhang C."/>
            <person name="Koblizek M."/>
        </authorList>
    </citation>
    <scope>NUCLEOTIDE SEQUENCE [LARGE SCALE GENOMIC DNA]</scope>
    <source>
        <strain evidence="4 5">AP64</strain>
    </source>
</reference>
<dbReference type="AlphaFoldDB" id="A0A143BP19"/>
<dbReference type="Proteomes" id="UP000076404">
    <property type="component" value="Chromosome"/>
</dbReference>
<keyword evidence="2" id="KW-0548">Nucleotidyltransferase</keyword>
<dbReference type="PANTHER" id="PTHR43584">
    <property type="entry name" value="NUCLEOTIDYL TRANSFERASE"/>
    <property type="match status" value="1"/>
</dbReference>
<dbReference type="InterPro" id="IPR005835">
    <property type="entry name" value="NTP_transferase_dom"/>
</dbReference>
<evidence type="ECO:0000259" key="3">
    <source>
        <dbReference type="Pfam" id="PF00483"/>
    </source>
</evidence>